<dbReference type="PANTHER" id="PTHR11010">
    <property type="entry name" value="PROTEASE S28 PRO-X CARBOXYPEPTIDASE-RELATED"/>
    <property type="match status" value="1"/>
</dbReference>
<keyword evidence="5" id="KW-0031">Aminopeptidase</keyword>
<evidence type="ECO:0000256" key="4">
    <source>
        <dbReference type="SAM" id="SignalP"/>
    </source>
</evidence>
<sequence>MRTKVLPALFCAGLIATTSVLAGSAASAAPSGSSAVAQDATIREKLEKIPGLRIVSETQKEGRPFFTLMLRQPIDHDKPWRGTFEQQFTLWHKAETAPVVHYTGGYTLSSGTREITTLLGANQISVEHRFFGKSVPEGKTDWSKLTIQQEAADEHNIVQAMKRIYTAKWLGTGASKGGMTQTYHERFYPEDLDAVVAYVAPNDADNRDDRVYDNFFKTVGTPECRTALDAVQREMLVRRKTILPLFEATSKEQGLTFKQLGTTDRAYEFSVLDQVWNFWQSGSYTNCPTVPDAKKATDKELYDWSLGHGLSIYSDADAGPAGSGPYYRQAAAQLGWADLKFQHLRDVRNYPDIYQPNSLLPADMRTRYSGWDAKDVDRWVNKKGQRMMFVYGQNDPWSAERYRPSKRDSHLYVAPNSNHGALISKLVPEQRAEAEATVKRWAGVK</sequence>
<feature type="chain" id="PRO_5038536574" evidence="4">
    <location>
        <begin position="23"/>
        <end position="445"/>
    </location>
</feature>
<protein>
    <submittedName>
        <fullName evidence="5">Tripeptidyl aminopeptidase</fullName>
    </submittedName>
</protein>
<reference evidence="5" key="2">
    <citation type="submission" date="2020-09" db="EMBL/GenBank/DDBJ databases">
        <authorList>
            <person name="Sun Q."/>
            <person name="Ohkuma M."/>
        </authorList>
    </citation>
    <scope>NUCLEOTIDE SEQUENCE</scope>
    <source>
        <strain evidence="5">JCM 4637</strain>
    </source>
</reference>
<evidence type="ECO:0000256" key="1">
    <source>
        <dbReference type="ARBA" id="ARBA00022670"/>
    </source>
</evidence>
<accession>A0A918WXR1</accession>
<evidence type="ECO:0000256" key="3">
    <source>
        <dbReference type="ARBA" id="ARBA00022801"/>
    </source>
</evidence>
<dbReference type="Proteomes" id="UP000638353">
    <property type="component" value="Unassembled WGS sequence"/>
</dbReference>
<dbReference type="PANTHER" id="PTHR11010:SF38">
    <property type="entry name" value="LYSOSOMAL PRO-X CARBOXYPEPTIDASE"/>
    <property type="match status" value="1"/>
</dbReference>
<dbReference type="InterPro" id="IPR029058">
    <property type="entry name" value="AB_hydrolase_fold"/>
</dbReference>
<comment type="caution">
    <text evidence="5">The sequence shown here is derived from an EMBL/GenBank/DDBJ whole genome shotgun (WGS) entry which is preliminary data.</text>
</comment>
<keyword evidence="3" id="KW-0378">Hydrolase</keyword>
<keyword evidence="1" id="KW-0645">Protease</keyword>
<feature type="signal peptide" evidence="4">
    <location>
        <begin position="1"/>
        <end position="22"/>
    </location>
</feature>
<dbReference type="GO" id="GO:0004177">
    <property type="term" value="F:aminopeptidase activity"/>
    <property type="evidence" value="ECO:0007669"/>
    <property type="project" value="UniProtKB-KW"/>
</dbReference>
<dbReference type="GO" id="GO:0006508">
    <property type="term" value="P:proteolysis"/>
    <property type="evidence" value="ECO:0007669"/>
    <property type="project" value="UniProtKB-KW"/>
</dbReference>
<proteinExistence type="predicted"/>
<dbReference type="GO" id="GO:0008239">
    <property type="term" value="F:dipeptidyl-peptidase activity"/>
    <property type="evidence" value="ECO:0007669"/>
    <property type="project" value="TreeGrafter"/>
</dbReference>
<gene>
    <name evidence="5" type="ORF">GCM10010334_31190</name>
</gene>
<dbReference type="AlphaFoldDB" id="A0A918WXR1"/>
<dbReference type="EMBL" id="BMVC01000005">
    <property type="protein sequence ID" value="GHC93752.1"/>
    <property type="molecule type" value="Genomic_DNA"/>
</dbReference>
<evidence type="ECO:0000313" key="6">
    <source>
        <dbReference type="Proteomes" id="UP000638353"/>
    </source>
</evidence>
<dbReference type="Pfam" id="PF05576">
    <property type="entry name" value="Peptidase_S37"/>
    <property type="match status" value="1"/>
</dbReference>
<organism evidence="5 6">
    <name type="scientific">Streptomyces finlayi</name>
    <dbReference type="NCBI Taxonomy" id="67296"/>
    <lineage>
        <taxon>Bacteria</taxon>
        <taxon>Bacillati</taxon>
        <taxon>Actinomycetota</taxon>
        <taxon>Actinomycetes</taxon>
        <taxon>Kitasatosporales</taxon>
        <taxon>Streptomycetaceae</taxon>
        <taxon>Streptomyces</taxon>
    </lineage>
</organism>
<dbReference type="Gene3D" id="3.40.50.1820">
    <property type="entry name" value="alpha/beta hydrolase"/>
    <property type="match status" value="1"/>
</dbReference>
<dbReference type="InterPro" id="IPR008761">
    <property type="entry name" value="Peptidase_S37"/>
</dbReference>
<dbReference type="SUPFAM" id="SSF53474">
    <property type="entry name" value="alpha/beta-Hydrolases"/>
    <property type="match status" value="1"/>
</dbReference>
<reference evidence="5" key="1">
    <citation type="journal article" date="2014" name="Int. J. Syst. Evol. Microbiol.">
        <title>Complete genome sequence of Corynebacterium casei LMG S-19264T (=DSM 44701T), isolated from a smear-ripened cheese.</title>
        <authorList>
            <consortium name="US DOE Joint Genome Institute (JGI-PGF)"/>
            <person name="Walter F."/>
            <person name="Albersmeier A."/>
            <person name="Kalinowski J."/>
            <person name="Ruckert C."/>
        </authorList>
    </citation>
    <scope>NUCLEOTIDE SEQUENCE</scope>
    <source>
        <strain evidence="5">JCM 4637</strain>
    </source>
</reference>
<dbReference type="RefSeq" id="WP_189821496.1">
    <property type="nucleotide sequence ID" value="NZ_BMVC01000005.1"/>
</dbReference>
<evidence type="ECO:0000256" key="2">
    <source>
        <dbReference type="ARBA" id="ARBA00022729"/>
    </source>
</evidence>
<evidence type="ECO:0000313" key="5">
    <source>
        <dbReference type="EMBL" id="GHC93752.1"/>
    </source>
</evidence>
<keyword evidence="2 4" id="KW-0732">Signal</keyword>
<name>A0A918WXR1_9ACTN</name>